<keyword evidence="2" id="KW-0812">Transmembrane</keyword>
<keyword evidence="2" id="KW-0472">Membrane</keyword>
<feature type="compositionally biased region" description="Polar residues" evidence="1">
    <location>
        <begin position="184"/>
        <end position="200"/>
    </location>
</feature>
<proteinExistence type="predicted"/>
<gene>
    <name evidence="3" type="ORF">DFH07DRAFT_777513</name>
</gene>
<sequence length="236" mass="25408">MEEDLFNNSITLTNGNITFLFTGTAFYASLYLFGAASIIIDGQGEVTYNTTLEAILAGLGQPPIFSKSEMPNGPHTLVIAPTTKNGTLIEFDHLVYTAVLPTKSHVGAIVGGVIGGVVLTIGALFAALYAHRRKLIIRRNQRKTAVLRGMTAGRLVDHKPSPEDGTNLPICPGTEAAVGLKFSTTPTSHFKSGRNSTQESSNRKKEERGLALDQEFAWLNSWPFILSAYVVLCLAA</sequence>
<feature type="region of interest" description="Disordered" evidence="1">
    <location>
        <begin position="184"/>
        <end position="206"/>
    </location>
</feature>
<dbReference type="Proteomes" id="UP001215280">
    <property type="component" value="Unassembled WGS sequence"/>
</dbReference>
<reference evidence="3" key="1">
    <citation type="submission" date="2023-03" db="EMBL/GenBank/DDBJ databases">
        <title>Massive genome expansion in bonnet fungi (Mycena s.s.) driven by repeated elements and novel gene families across ecological guilds.</title>
        <authorList>
            <consortium name="Lawrence Berkeley National Laboratory"/>
            <person name="Harder C.B."/>
            <person name="Miyauchi S."/>
            <person name="Viragh M."/>
            <person name="Kuo A."/>
            <person name="Thoen E."/>
            <person name="Andreopoulos B."/>
            <person name="Lu D."/>
            <person name="Skrede I."/>
            <person name="Drula E."/>
            <person name="Henrissat B."/>
            <person name="Morin E."/>
            <person name="Kohler A."/>
            <person name="Barry K."/>
            <person name="LaButti K."/>
            <person name="Morin E."/>
            <person name="Salamov A."/>
            <person name="Lipzen A."/>
            <person name="Mereny Z."/>
            <person name="Hegedus B."/>
            <person name="Baldrian P."/>
            <person name="Stursova M."/>
            <person name="Weitz H."/>
            <person name="Taylor A."/>
            <person name="Grigoriev I.V."/>
            <person name="Nagy L.G."/>
            <person name="Martin F."/>
            <person name="Kauserud H."/>
        </authorList>
    </citation>
    <scope>NUCLEOTIDE SEQUENCE</scope>
    <source>
        <strain evidence="3">CBHHK188m</strain>
    </source>
</reference>
<feature type="transmembrane region" description="Helical" evidence="2">
    <location>
        <begin position="17"/>
        <end position="40"/>
    </location>
</feature>
<keyword evidence="2" id="KW-1133">Transmembrane helix</keyword>
<evidence type="ECO:0000313" key="4">
    <source>
        <dbReference type="Proteomes" id="UP001215280"/>
    </source>
</evidence>
<feature type="transmembrane region" description="Helical" evidence="2">
    <location>
        <begin position="106"/>
        <end position="130"/>
    </location>
</feature>
<dbReference type="Gene3D" id="2.60.120.260">
    <property type="entry name" value="Galactose-binding domain-like"/>
    <property type="match status" value="1"/>
</dbReference>
<accession>A0AAD7N2N3</accession>
<protein>
    <submittedName>
        <fullName evidence="3">Uncharacterized protein</fullName>
    </submittedName>
</protein>
<evidence type="ECO:0000256" key="2">
    <source>
        <dbReference type="SAM" id="Phobius"/>
    </source>
</evidence>
<dbReference type="EMBL" id="JARJLG010000114">
    <property type="protein sequence ID" value="KAJ7743020.1"/>
    <property type="molecule type" value="Genomic_DNA"/>
</dbReference>
<organism evidence="3 4">
    <name type="scientific">Mycena maculata</name>
    <dbReference type="NCBI Taxonomy" id="230809"/>
    <lineage>
        <taxon>Eukaryota</taxon>
        <taxon>Fungi</taxon>
        <taxon>Dikarya</taxon>
        <taxon>Basidiomycota</taxon>
        <taxon>Agaricomycotina</taxon>
        <taxon>Agaricomycetes</taxon>
        <taxon>Agaricomycetidae</taxon>
        <taxon>Agaricales</taxon>
        <taxon>Marasmiineae</taxon>
        <taxon>Mycenaceae</taxon>
        <taxon>Mycena</taxon>
    </lineage>
</organism>
<comment type="caution">
    <text evidence="3">The sequence shown here is derived from an EMBL/GenBank/DDBJ whole genome shotgun (WGS) entry which is preliminary data.</text>
</comment>
<dbReference type="AlphaFoldDB" id="A0AAD7N2N3"/>
<evidence type="ECO:0000256" key="1">
    <source>
        <dbReference type="SAM" id="MobiDB-lite"/>
    </source>
</evidence>
<keyword evidence="4" id="KW-1185">Reference proteome</keyword>
<name>A0AAD7N2N3_9AGAR</name>
<evidence type="ECO:0000313" key="3">
    <source>
        <dbReference type="EMBL" id="KAJ7743020.1"/>
    </source>
</evidence>